<dbReference type="PANTHER" id="PTHR42734">
    <property type="entry name" value="METAL TRANSPORT SYSTEM ATP-BINDING PROTEIN TM_0124-RELATED"/>
    <property type="match status" value="1"/>
</dbReference>
<evidence type="ECO:0000256" key="1">
    <source>
        <dbReference type="ARBA" id="ARBA00005417"/>
    </source>
</evidence>
<dbReference type="Pfam" id="PF00005">
    <property type="entry name" value="ABC_tran"/>
    <property type="match status" value="1"/>
</dbReference>
<accession>A0AB35BYW2</accession>
<dbReference type="SUPFAM" id="SSF52540">
    <property type="entry name" value="P-loop containing nucleoside triphosphate hydrolases"/>
    <property type="match status" value="1"/>
</dbReference>
<evidence type="ECO:0000259" key="5">
    <source>
        <dbReference type="PROSITE" id="PS50893"/>
    </source>
</evidence>
<protein>
    <submittedName>
        <fullName evidence="6">Metal ABC transporter ATP-binding protein</fullName>
    </submittedName>
</protein>
<comment type="similarity">
    <text evidence="1">Belongs to the ABC transporter superfamily.</text>
</comment>
<dbReference type="SMART" id="SM00382">
    <property type="entry name" value="AAA"/>
    <property type="match status" value="1"/>
</dbReference>
<dbReference type="GO" id="GO:0016887">
    <property type="term" value="F:ATP hydrolysis activity"/>
    <property type="evidence" value="ECO:0007669"/>
    <property type="project" value="InterPro"/>
</dbReference>
<dbReference type="EMBL" id="JAGIBU010000004">
    <property type="protein sequence ID" value="MBS7824854.1"/>
    <property type="molecule type" value="Genomic_DNA"/>
</dbReference>
<evidence type="ECO:0000256" key="4">
    <source>
        <dbReference type="ARBA" id="ARBA00022840"/>
    </source>
</evidence>
<evidence type="ECO:0000313" key="7">
    <source>
        <dbReference type="Proteomes" id="UP000680020"/>
    </source>
</evidence>
<proteinExistence type="inferred from homology"/>
<evidence type="ECO:0000313" key="6">
    <source>
        <dbReference type="EMBL" id="MBS7824854.1"/>
    </source>
</evidence>
<dbReference type="RefSeq" id="WP_094488986.1">
    <property type="nucleotide sequence ID" value="NZ_JAGIBR010000004.1"/>
</dbReference>
<dbReference type="InterPro" id="IPR003593">
    <property type="entry name" value="AAA+_ATPase"/>
</dbReference>
<dbReference type="Proteomes" id="UP000680020">
    <property type="component" value="Unassembled WGS sequence"/>
</dbReference>
<dbReference type="GO" id="GO:0005524">
    <property type="term" value="F:ATP binding"/>
    <property type="evidence" value="ECO:0007669"/>
    <property type="project" value="UniProtKB-KW"/>
</dbReference>
<reference evidence="6" key="1">
    <citation type="submission" date="2021-03" db="EMBL/GenBank/DDBJ databases">
        <title>Identification and antibiotic profiling of Wohlfahrtiimonas chitiniclastica, an underestimated human pathogen.</title>
        <authorList>
            <person name="Kopf A."/>
            <person name="Bunk B."/>
            <person name="Coldewey S."/>
            <person name="Gunzer F."/>
            <person name="Riedel T."/>
            <person name="Schroettner P."/>
        </authorList>
    </citation>
    <scope>NUCLEOTIDE SEQUENCE</scope>
    <source>
        <strain evidence="6">DSM 100917</strain>
    </source>
</reference>
<feature type="domain" description="ABC transporter" evidence="5">
    <location>
        <begin position="6"/>
        <end position="232"/>
    </location>
</feature>
<sequence>MLDPCITVDNVTVSYHRHPVVHHVSVDFPCGYTNAIIGPNGAGKSTLLKVMMGMLSPDEGKVTFHHDETVSYLPQQSDIDRSLPITVEDLVATGFLAHGSLFAKITKAAMEKVAEALAIVGLTGFENRTINNLSNGQFQRALFARIIVQDADVILLDEPFNAVDAKTNLDLCSVINNWRKQGKTVIAVIHDFHVAKAHFDYTLMMACEKVAFGATKAVLTEQNFEKAYSASLYWDDHADVCSTPQSGES</sequence>
<organism evidence="6 7">
    <name type="scientific">Wohlfahrtiimonas chitiniclastica</name>
    <dbReference type="NCBI Taxonomy" id="400946"/>
    <lineage>
        <taxon>Bacteria</taxon>
        <taxon>Pseudomonadati</taxon>
        <taxon>Pseudomonadota</taxon>
        <taxon>Gammaproteobacteria</taxon>
        <taxon>Cardiobacteriales</taxon>
        <taxon>Ignatzschineriaceae</taxon>
        <taxon>Wohlfahrtiimonas</taxon>
    </lineage>
</organism>
<dbReference type="AlphaFoldDB" id="A0AB35BYW2"/>
<evidence type="ECO:0000256" key="2">
    <source>
        <dbReference type="ARBA" id="ARBA00022448"/>
    </source>
</evidence>
<dbReference type="Gene3D" id="3.40.50.300">
    <property type="entry name" value="P-loop containing nucleotide triphosphate hydrolases"/>
    <property type="match status" value="1"/>
</dbReference>
<dbReference type="GeneID" id="58263716"/>
<comment type="caution">
    <text evidence="6">The sequence shown here is derived from an EMBL/GenBank/DDBJ whole genome shotgun (WGS) entry which is preliminary data.</text>
</comment>
<dbReference type="PROSITE" id="PS50893">
    <property type="entry name" value="ABC_TRANSPORTER_2"/>
    <property type="match status" value="1"/>
</dbReference>
<gene>
    <name evidence="6" type="ORF">J7561_06500</name>
</gene>
<name>A0AB35BYW2_9GAMM</name>
<keyword evidence="3" id="KW-0547">Nucleotide-binding</keyword>
<dbReference type="CDD" id="cd03235">
    <property type="entry name" value="ABC_Metallic_Cations"/>
    <property type="match status" value="1"/>
</dbReference>
<dbReference type="InterPro" id="IPR003439">
    <property type="entry name" value="ABC_transporter-like_ATP-bd"/>
</dbReference>
<evidence type="ECO:0000256" key="3">
    <source>
        <dbReference type="ARBA" id="ARBA00022741"/>
    </source>
</evidence>
<keyword evidence="4 6" id="KW-0067">ATP-binding</keyword>
<dbReference type="PANTHER" id="PTHR42734:SF5">
    <property type="entry name" value="IRON TRANSPORT SYSTEM ATP-BINDING PROTEIN HI_0361-RELATED"/>
    <property type="match status" value="1"/>
</dbReference>
<keyword evidence="2" id="KW-0813">Transport</keyword>
<dbReference type="InterPro" id="IPR027417">
    <property type="entry name" value="P-loop_NTPase"/>
</dbReference>
<dbReference type="InterPro" id="IPR050153">
    <property type="entry name" value="Metal_Ion_Import_ABC"/>
</dbReference>